<sequence length="71" mass="7558">MADGGEALAKRRAYNARMSLARGVASLAIGVQSPSVTLTSEQQQEMTSEGLTATSTASWLQALMLDTTRRL</sequence>
<keyword evidence="2" id="KW-1185">Reference proteome</keyword>
<gene>
    <name evidence="1" type="ORF">SAMN06265338_13712</name>
</gene>
<evidence type="ECO:0000313" key="1">
    <source>
        <dbReference type="EMBL" id="SNB84599.1"/>
    </source>
</evidence>
<dbReference type="Proteomes" id="UP000198418">
    <property type="component" value="Unassembled WGS sequence"/>
</dbReference>
<organism evidence="1 2">
    <name type="scientific">Rhodoblastus acidophilus</name>
    <name type="common">Rhodopseudomonas acidophila</name>
    <dbReference type="NCBI Taxonomy" id="1074"/>
    <lineage>
        <taxon>Bacteria</taxon>
        <taxon>Pseudomonadati</taxon>
        <taxon>Pseudomonadota</taxon>
        <taxon>Alphaproteobacteria</taxon>
        <taxon>Hyphomicrobiales</taxon>
        <taxon>Rhodoblastaceae</taxon>
        <taxon>Rhodoblastus</taxon>
    </lineage>
</organism>
<name>A0A212SFV6_RHOAC</name>
<dbReference type="AlphaFoldDB" id="A0A212SFV6"/>
<accession>A0A212SFV6</accession>
<dbReference type="EMBL" id="FYDG01000037">
    <property type="protein sequence ID" value="SNB84599.1"/>
    <property type="molecule type" value="Genomic_DNA"/>
</dbReference>
<protein>
    <submittedName>
        <fullName evidence="1">Uncharacterized protein</fullName>
    </submittedName>
</protein>
<evidence type="ECO:0000313" key="2">
    <source>
        <dbReference type="Proteomes" id="UP000198418"/>
    </source>
</evidence>
<proteinExistence type="predicted"/>
<reference evidence="2" key="1">
    <citation type="submission" date="2017-06" db="EMBL/GenBank/DDBJ databases">
        <authorList>
            <person name="Varghese N."/>
            <person name="Submissions S."/>
        </authorList>
    </citation>
    <scope>NUCLEOTIDE SEQUENCE [LARGE SCALE GENOMIC DNA]</scope>
    <source>
        <strain evidence="2">DSM 137</strain>
    </source>
</reference>